<sequence length="178" mass="19665">AFKLLLAELFSTIKDITGETFQLAPFFPDAKCRIIMLDGEVAQGQGFGDFLVEYNNPEISGITTRDPLKMLSFSLKTCGLHFERHIDELPIDISKAVIQRLKSILWLNTQEEIDEWHHSGNWDTTPNHSNLVETAHAGRNAETSKGVALLTGIEQFVSTIASGLPAHFSIDPSSAIIS</sequence>
<accession>A0AAD6T1A2</accession>
<protein>
    <submittedName>
        <fullName evidence="1">Uncharacterized protein</fullName>
    </submittedName>
</protein>
<dbReference type="Proteomes" id="UP001218188">
    <property type="component" value="Unassembled WGS sequence"/>
</dbReference>
<reference evidence="1" key="1">
    <citation type="submission" date="2023-03" db="EMBL/GenBank/DDBJ databases">
        <title>Massive genome expansion in bonnet fungi (Mycena s.s.) driven by repeated elements and novel gene families across ecological guilds.</title>
        <authorList>
            <consortium name="Lawrence Berkeley National Laboratory"/>
            <person name="Harder C.B."/>
            <person name="Miyauchi S."/>
            <person name="Viragh M."/>
            <person name="Kuo A."/>
            <person name="Thoen E."/>
            <person name="Andreopoulos B."/>
            <person name="Lu D."/>
            <person name="Skrede I."/>
            <person name="Drula E."/>
            <person name="Henrissat B."/>
            <person name="Morin E."/>
            <person name="Kohler A."/>
            <person name="Barry K."/>
            <person name="LaButti K."/>
            <person name="Morin E."/>
            <person name="Salamov A."/>
            <person name="Lipzen A."/>
            <person name="Mereny Z."/>
            <person name="Hegedus B."/>
            <person name="Baldrian P."/>
            <person name="Stursova M."/>
            <person name="Weitz H."/>
            <person name="Taylor A."/>
            <person name="Grigoriev I.V."/>
            <person name="Nagy L.G."/>
            <person name="Martin F."/>
            <person name="Kauserud H."/>
        </authorList>
    </citation>
    <scope>NUCLEOTIDE SEQUENCE</scope>
    <source>
        <strain evidence="1">CBHHK200</strain>
    </source>
</reference>
<name>A0AAD6T1A2_9AGAR</name>
<dbReference type="EMBL" id="JARJCM010000038">
    <property type="protein sequence ID" value="KAJ7037277.1"/>
    <property type="molecule type" value="Genomic_DNA"/>
</dbReference>
<gene>
    <name evidence="1" type="ORF">C8F04DRAFT_1093125</name>
</gene>
<dbReference type="AlphaFoldDB" id="A0AAD6T1A2"/>
<feature type="non-terminal residue" evidence="1">
    <location>
        <position position="1"/>
    </location>
</feature>
<keyword evidence="2" id="KW-1185">Reference proteome</keyword>
<proteinExistence type="predicted"/>
<comment type="caution">
    <text evidence="1">The sequence shown here is derived from an EMBL/GenBank/DDBJ whole genome shotgun (WGS) entry which is preliminary data.</text>
</comment>
<evidence type="ECO:0000313" key="1">
    <source>
        <dbReference type="EMBL" id="KAJ7037277.1"/>
    </source>
</evidence>
<organism evidence="1 2">
    <name type="scientific">Mycena alexandri</name>
    <dbReference type="NCBI Taxonomy" id="1745969"/>
    <lineage>
        <taxon>Eukaryota</taxon>
        <taxon>Fungi</taxon>
        <taxon>Dikarya</taxon>
        <taxon>Basidiomycota</taxon>
        <taxon>Agaricomycotina</taxon>
        <taxon>Agaricomycetes</taxon>
        <taxon>Agaricomycetidae</taxon>
        <taxon>Agaricales</taxon>
        <taxon>Marasmiineae</taxon>
        <taxon>Mycenaceae</taxon>
        <taxon>Mycena</taxon>
    </lineage>
</organism>
<evidence type="ECO:0000313" key="2">
    <source>
        <dbReference type="Proteomes" id="UP001218188"/>
    </source>
</evidence>